<dbReference type="InterPro" id="IPR012677">
    <property type="entry name" value="Nucleotide-bd_a/b_plait_sf"/>
</dbReference>
<dbReference type="PANTHER" id="PTHR23003">
    <property type="entry name" value="RNA RECOGNITION MOTIF RRM DOMAIN CONTAINING PROTEIN"/>
    <property type="match status" value="1"/>
</dbReference>
<dbReference type="CDD" id="cd00590">
    <property type="entry name" value="RRM_SF"/>
    <property type="match status" value="1"/>
</dbReference>
<feature type="region of interest" description="Disordered" evidence="3">
    <location>
        <begin position="392"/>
        <end position="470"/>
    </location>
</feature>
<dbReference type="GO" id="GO:0005634">
    <property type="term" value="C:nucleus"/>
    <property type="evidence" value="ECO:0007669"/>
    <property type="project" value="TreeGrafter"/>
</dbReference>
<evidence type="ECO:0000313" key="6">
    <source>
        <dbReference type="Proteomes" id="UP000030816"/>
    </source>
</evidence>
<name>A0A0B2WNA3_METAS</name>
<feature type="compositionally biased region" description="Basic and acidic residues" evidence="3">
    <location>
        <begin position="392"/>
        <end position="402"/>
    </location>
</feature>
<dbReference type="EMBL" id="AZHE01000026">
    <property type="protein sequence ID" value="KHN95144.1"/>
    <property type="molecule type" value="Genomic_DNA"/>
</dbReference>
<comment type="caution">
    <text evidence="5">The sequence shown here is derived from an EMBL/GenBank/DDBJ whole genome shotgun (WGS) entry which is preliminary data.</text>
</comment>
<dbReference type="Proteomes" id="UP000030816">
    <property type="component" value="Unassembled WGS sequence"/>
</dbReference>
<feature type="compositionally biased region" description="Basic and acidic residues" evidence="3">
    <location>
        <begin position="426"/>
        <end position="435"/>
    </location>
</feature>
<dbReference type="GO" id="GO:0003729">
    <property type="term" value="F:mRNA binding"/>
    <property type="evidence" value="ECO:0007669"/>
    <property type="project" value="TreeGrafter"/>
</dbReference>
<dbReference type="GO" id="GO:1990904">
    <property type="term" value="C:ribonucleoprotein complex"/>
    <property type="evidence" value="ECO:0007669"/>
    <property type="project" value="TreeGrafter"/>
</dbReference>
<evidence type="ECO:0000313" key="5">
    <source>
        <dbReference type="EMBL" id="KHN95144.1"/>
    </source>
</evidence>
<dbReference type="InterPro" id="IPR035979">
    <property type="entry name" value="RBD_domain_sf"/>
</dbReference>
<dbReference type="HOGENOM" id="CLU_531221_0_0_1"/>
<reference evidence="5 6" key="1">
    <citation type="journal article" date="2014" name="Proc. Natl. Acad. Sci. U.S.A.">
        <title>Trajectory and genomic determinants of fungal-pathogen speciation and host adaptation.</title>
        <authorList>
            <person name="Hu X."/>
            <person name="Xiao G."/>
            <person name="Zheng P."/>
            <person name="Shang Y."/>
            <person name="Su Y."/>
            <person name="Zhang X."/>
            <person name="Liu X."/>
            <person name="Zhan S."/>
            <person name="St Leger R.J."/>
            <person name="Wang C."/>
        </authorList>
    </citation>
    <scope>NUCLEOTIDE SEQUENCE [LARGE SCALE GENOMIC DNA]</scope>
    <source>
        <strain evidence="5 6">ARSEF 1941</strain>
    </source>
</reference>
<dbReference type="STRING" id="1081103.A0A0B2WNA3"/>
<feature type="domain" description="RRM" evidence="4">
    <location>
        <begin position="305"/>
        <end position="388"/>
    </location>
</feature>
<dbReference type="InterPro" id="IPR000504">
    <property type="entry name" value="RRM_dom"/>
</dbReference>
<evidence type="ECO:0000256" key="3">
    <source>
        <dbReference type="SAM" id="MobiDB-lite"/>
    </source>
</evidence>
<evidence type="ECO:0000256" key="2">
    <source>
        <dbReference type="PROSITE-ProRule" id="PRU00176"/>
    </source>
</evidence>
<proteinExistence type="predicted"/>
<organism evidence="5 6">
    <name type="scientific">Metarhizium album (strain ARSEF 1941)</name>
    <dbReference type="NCBI Taxonomy" id="1081103"/>
    <lineage>
        <taxon>Eukaryota</taxon>
        <taxon>Fungi</taxon>
        <taxon>Dikarya</taxon>
        <taxon>Ascomycota</taxon>
        <taxon>Pezizomycotina</taxon>
        <taxon>Sordariomycetes</taxon>
        <taxon>Hypocreomycetidae</taxon>
        <taxon>Hypocreales</taxon>
        <taxon>Clavicipitaceae</taxon>
        <taxon>Metarhizium</taxon>
    </lineage>
</organism>
<dbReference type="GO" id="GO:0005737">
    <property type="term" value="C:cytoplasm"/>
    <property type="evidence" value="ECO:0007669"/>
    <property type="project" value="TreeGrafter"/>
</dbReference>
<gene>
    <name evidence="5" type="ORF">MAM_07029</name>
</gene>
<dbReference type="PROSITE" id="PS50102">
    <property type="entry name" value="RRM"/>
    <property type="match status" value="1"/>
</dbReference>
<dbReference type="PANTHER" id="PTHR23003:SF3">
    <property type="entry name" value="FI21236P1-RELATED"/>
    <property type="match status" value="1"/>
</dbReference>
<evidence type="ECO:0000256" key="1">
    <source>
        <dbReference type="ARBA" id="ARBA00022884"/>
    </source>
</evidence>
<accession>A0A0B2WNA3</accession>
<dbReference type="InterPro" id="IPR050374">
    <property type="entry name" value="RRT5_SRSF_SR"/>
</dbReference>
<protein>
    <submittedName>
        <fullName evidence="5">Nucleotide-binding, alpha-beta plait</fullName>
    </submittedName>
</protein>
<dbReference type="GeneID" id="63741484"/>
<dbReference type="SUPFAM" id="SSF54928">
    <property type="entry name" value="RNA-binding domain, RBD"/>
    <property type="match status" value="2"/>
</dbReference>
<dbReference type="SMART" id="SM00360">
    <property type="entry name" value="RRM"/>
    <property type="match status" value="1"/>
</dbReference>
<dbReference type="RefSeq" id="XP_040676210.1">
    <property type="nucleotide sequence ID" value="XM_040825827.1"/>
</dbReference>
<dbReference type="Gene3D" id="3.30.70.330">
    <property type="match status" value="2"/>
</dbReference>
<dbReference type="AlphaFoldDB" id="A0A0B2WNA3"/>
<dbReference type="Pfam" id="PF00076">
    <property type="entry name" value="RRM_1"/>
    <property type="match status" value="1"/>
</dbReference>
<sequence length="470" mass="52128">MADVEPGHKTGVYYMPICNLPFGTSWQDFKDWLRVDCDVDHVELFQSSTSGWIRLRGEENFNKAWSRVKKEYFRNRAIIASDRNRTEPIKIKELVDSRVAQYSTSGHWDLTVGQSRSPEAALPPSASCMQEAVSLTSPVRLILIVPITSDNRNFKDYKWLTAYGLAQLGMDHEFGRLPLPVSCPAGPVATTMAYGNMPGLDPYTAMAESYSTIAAMRNHTLTYAPSFGYYEPLPETGVMPAGRYSGCSQYGASQSADSQYASPHQSHASVYFRTSPGNPDHPPSMAGLKSSDAHQRLGYTAEEPCKVVVTSIQHKARQSEVANWIRHQVGEYSSAITGIDIPLVEPKGRIRGHAFITLTNPAAAEAAIRILDQKLFQGRVVSTRLTTEGVTDAERFKPLKDPRSRHHRSQSFKETRKSTRQVGKSHNHDSKDQKTPSRISNAPPSPPTAEDTVKPTGPVIAHGSSTRRRR</sequence>
<keyword evidence="6" id="KW-1185">Reference proteome</keyword>
<dbReference type="OrthoDB" id="610462at2759"/>
<evidence type="ECO:0000259" key="4">
    <source>
        <dbReference type="PROSITE" id="PS50102"/>
    </source>
</evidence>
<keyword evidence="1 2" id="KW-0694">RNA-binding</keyword>
<feature type="region of interest" description="Disordered" evidence="3">
    <location>
        <begin position="265"/>
        <end position="290"/>
    </location>
</feature>